<reference evidence="2 3" key="1">
    <citation type="submission" date="2018-11" db="EMBL/GenBank/DDBJ databases">
        <authorList>
            <consortium name="Pathogen Informatics"/>
        </authorList>
    </citation>
    <scope>NUCLEOTIDE SEQUENCE [LARGE SCALE GENOMIC DNA]</scope>
    <source>
        <strain evidence="2 3">Zambia</strain>
    </source>
</reference>
<name>A0A3P7ZNV6_9TREM</name>
<dbReference type="GO" id="GO:0006357">
    <property type="term" value="P:regulation of transcription by RNA polymerase II"/>
    <property type="evidence" value="ECO:0007669"/>
    <property type="project" value="InterPro"/>
</dbReference>
<feature type="region of interest" description="Disordered" evidence="1">
    <location>
        <begin position="72"/>
        <end position="113"/>
    </location>
</feature>
<dbReference type="InterPro" id="IPR024943">
    <property type="entry name" value="Enhancer_polycomb"/>
</dbReference>
<evidence type="ECO:0008006" key="4">
    <source>
        <dbReference type="Google" id="ProtNLM"/>
    </source>
</evidence>
<evidence type="ECO:0000313" key="2">
    <source>
        <dbReference type="EMBL" id="VDO85744.1"/>
    </source>
</evidence>
<feature type="compositionally biased region" description="Basic residues" evidence="1">
    <location>
        <begin position="80"/>
        <end position="89"/>
    </location>
</feature>
<dbReference type="AlphaFoldDB" id="A0A3P7ZNV6"/>
<gene>
    <name evidence="2" type="ORF">SMRZ_LOCUS9306</name>
</gene>
<protein>
    <recommendedName>
        <fullName evidence="4">Enhancer of polycomb C-terminal domain-containing protein</fullName>
    </recommendedName>
</protein>
<dbReference type="GO" id="GO:0035267">
    <property type="term" value="C:NuA4 histone acetyltransferase complex"/>
    <property type="evidence" value="ECO:0007669"/>
    <property type="project" value="InterPro"/>
</dbReference>
<evidence type="ECO:0000256" key="1">
    <source>
        <dbReference type="SAM" id="MobiDB-lite"/>
    </source>
</evidence>
<sequence>MVYEYWINKRVQSRQPLLYAVRQERRDGGSNTDPYVAFRRRSEKMQTRKNRKSDEQSYERMLILREQMDSLGFESDNKRRPNRKRKLVKRFSNLPNPTSSDEASDDDDDQSGPFSFVRTPGCRYLKPRSLLEECSTPPSLHPSRSPYSCYTLATIPRLCHTKHLTYTGYIRRRLGRGGRIICDRVAAPTPLSAYLQSYDANLRSSGSANPSLIPSNVCWRQSQTKDVALFNRLKTSIFSSHRGRPSFSWPVSETIFPPIPFEPILIESKGPTDHRSSPIFYSKTDCPTTSRKHPDGVTIDEVALDAGRELNDVPNDGLLIQEKHSPLHPQNDLMPKKSVNVSSAVMIPITNPNMCQASQAILVPKPSNSLVSTHRLWRKLARPYGVTLQPSEFPRSHSVDVSFSNSNGNGLSSTDNKMLLTDPSVLPPPKVRCLTRDCGSRDSKVPGPQLHVTNGVSPTQIFQLPT</sequence>
<accession>A0A3P7ZNV6</accession>
<proteinExistence type="predicted"/>
<dbReference type="EMBL" id="UZAI01004347">
    <property type="protein sequence ID" value="VDO85744.1"/>
    <property type="molecule type" value="Genomic_DNA"/>
</dbReference>
<dbReference type="PANTHER" id="PTHR14898">
    <property type="entry name" value="ENHANCER OF POLYCOMB"/>
    <property type="match status" value="1"/>
</dbReference>
<dbReference type="Proteomes" id="UP000277204">
    <property type="component" value="Unassembled WGS sequence"/>
</dbReference>
<organism evidence="2 3">
    <name type="scientific">Schistosoma margrebowiei</name>
    <dbReference type="NCBI Taxonomy" id="48269"/>
    <lineage>
        <taxon>Eukaryota</taxon>
        <taxon>Metazoa</taxon>
        <taxon>Spiralia</taxon>
        <taxon>Lophotrochozoa</taxon>
        <taxon>Platyhelminthes</taxon>
        <taxon>Trematoda</taxon>
        <taxon>Digenea</taxon>
        <taxon>Strigeidida</taxon>
        <taxon>Schistosomatoidea</taxon>
        <taxon>Schistosomatidae</taxon>
        <taxon>Schistosoma</taxon>
    </lineage>
</organism>
<evidence type="ECO:0000313" key="3">
    <source>
        <dbReference type="Proteomes" id="UP000277204"/>
    </source>
</evidence>
<keyword evidence="3" id="KW-1185">Reference proteome</keyword>